<dbReference type="InterPro" id="IPR036788">
    <property type="entry name" value="T_IF-3_C_sf"/>
</dbReference>
<comment type="caution">
    <text evidence="6">The sequence shown here is derived from an EMBL/GenBank/DDBJ whole genome shotgun (WGS) entry which is preliminary data.</text>
</comment>
<dbReference type="Gene3D" id="3.10.20.80">
    <property type="entry name" value="Translation initiation factor 3 (IF-3), N-terminal domain"/>
    <property type="match status" value="1"/>
</dbReference>
<dbReference type="GO" id="GO:0005737">
    <property type="term" value="C:cytoplasm"/>
    <property type="evidence" value="ECO:0007669"/>
    <property type="project" value="UniProtKB-ARBA"/>
</dbReference>
<organism evidence="6 7">
    <name type="scientific">Prototheca wickerhamii</name>
    <dbReference type="NCBI Taxonomy" id="3111"/>
    <lineage>
        <taxon>Eukaryota</taxon>
        <taxon>Viridiplantae</taxon>
        <taxon>Chlorophyta</taxon>
        <taxon>core chlorophytes</taxon>
        <taxon>Trebouxiophyceae</taxon>
        <taxon>Chlorellales</taxon>
        <taxon>Chlorellaceae</taxon>
        <taxon>Prototheca</taxon>
    </lineage>
</organism>
<evidence type="ECO:0000256" key="2">
    <source>
        <dbReference type="ARBA" id="ARBA00022540"/>
    </source>
</evidence>
<dbReference type="Gene3D" id="3.30.110.10">
    <property type="entry name" value="Translation initiation factor 3 (IF-3), C-terminal domain"/>
    <property type="match status" value="1"/>
</dbReference>
<evidence type="ECO:0000259" key="5">
    <source>
        <dbReference type="Pfam" id="PF05198"/>
    </source>
</evidence>
<dbReference type="GO" id="GO:0032790">
    <property type="term" value="P:ribosome disassembly"/>
    <property type="evidence" value="ECO:0007669"/>
    <property type="project" value="TreeGrafter"/>
</dbReference>
<evidence type="ECO:0008006" key="8">
    <source>
        <dbReference type="Google" id="ProtNLM"/>
    </source>
</evidence>
<dbReference type="Pfam" id="PF00707">
    <property type="entry name" value="IF3_C"/>
    <property type="match status" value="1"/>
</dbReference>
<proteinExistence type="inferred from homology"/>
<feature type="domain" description="Translation initiation factor 3 N-terminal" evidence="5">
    <location>
        <begin position="6"/>
        <end position="69"/>
    </location>
</feature>
<dbReference type="InterPro" id="IPR019815">
    <property type="entry name" value="Translation_initiation_fac_3_C"/>
</dbReference>
<evidence type="ECO:0000256" key="1">
    <source>
        <dbReference type="ARBA" id="ARBA00005439"/>
    </source>
</evidence>
<dbReference type="EMBL" id="JASFZW010000004">
    <property type="protein sequence ID" value="KAK2078862.1"/>
    <property type="molecule type" value="Genomic_DNA"/>
</dbReference>
<dbReference type="PANTHER" id="PTHR10938:SF0">
    <property type="entry name" value="TRANSLATION INITIATION FACTOR IF-3, MITOCHONDRIAL"/>
    <property type="match status" value="1"/>
</dbReference>
<dbReference type="PANTHER" id="PTHR10938">
    <property type="entry name" value="TRANSLATION INITIATION FACTOR IF-3"/>
    <property type="match status" value="1"/>
</dbReference>
<keyword evidence="7" id="KW-1185">Reference proteome</keyword>
<gene>
    <name evidence="6" type="ORF">QBZ16_003702</name>
</gene>
<dbReference type="SUPFAM" id="SSF55200">
    <property type="entry name" value="Translation initiation factor IF3, C-terminal domain"/>
    <property type="match status" value="1"/>
</dbReference>
<dbReference type="Proteomes" id="UP001255856">
    <property type="component" value="Unassembled WGS sequence"/>
</dbReference>
<dbReference type="AlphaFoldDB" id="A0AAD9IMA5"/>
<accession>A0AAD9IMA5</accession>
<reference evidence="6" key="1">
    <citation type="submission" date="2021-01" db="EMBL/GenBank/DDBJ databases">
        <authorList>
            <person name="Eckstrom K.M.E."/>
        </authorList>
    </citation>
    <scope>NUCLEOTIDE SEQUENCE</scope>
    <source>
        <strain evidence="6">UVCC 0001</strain>
    </source>
</reference>
<evidence type="ECO:0000313" key="7">
    <source>
        <dbReference type="Proteomes" id="UP001255856"/>
    </source>
</evidence>
<dbReference type="InterPro" id="IPR001288">
    <property type="entry name" value="Translation_initiation_fac_3"/>
</dbReference>
<dbReference type="InterPro" id="IPR036787">
    <property type="entry name" value="T_IF-3_N_sf"/>
</dbReference>
<comment type="similarity">
    <text evidence="1">Belongs to the IF-3 family.</text>
</comment>
<keyword evidence="3" id="KW-0648">Protein biosynthesis</keyword>
<name>A0AAD9IMA5_PROWI</name>
<dbReference type="InterPro" id="IPR019814">
    <property type="entry name" value="Translation_initiation_fac_3_N"/>
</dbReference>
<protein>
    <recommendedName>
        <fullName evidence="8">Translation initiation factor IF-3</fullName>
    </recommendedName>
</protein>
<keyword evidence="2" id="KW-0396">Initiation factor</keyword>
<dbReference type="Pfam" id="PF05198">
    <property type="entry name" value="IF3_N"/>
    <property type="match status" value="1"/>
</dbReference>
<dbReference type="GO" id="GO:0003743">
    <property type="term" value="F:translation initiation factor activity"/>
    <property type="evidence" value="ECO:0007669"/>
    <property type="project" value="UniProtKB-KW"/>
</dbReference>
<evidence type="ECO:0000313" key="6">
    <source>
        <dbReference type="EMBL" id="KAK2078862.1"/>
    </source>
</evidence>
<feature type="domain" description="Translation initiation factor 3 C-terminal" evidence="4">
    <location>
        <begin position="80"/>
        <end position="164"/>
    </location>
</feature>
<dbReference type="GO" id="GO:0043022">
    <property type="term" value="F:ribosome binding"/>
    <property type="evidence" value="ECO:0007669"/>
    <property type="project" value="TreeGrafter"/>
</dbReference>
<dbReference type="NCBIfam" id="TIGR00168">
    <property type="entry name" value="infC"/>
    <property type="match status" value="1"/>
</dbReference>
<dbReference type="SUPFAM" id="SSF54364">
    <property type="entry name" value="Translation initiation factor IF3, N-terminal domain"/>
    <property type="match status" value="1"/>
</dbReference>
<evidence type="ECO:0000256" key="3">
    <source>
        <dbReference type="ARBA" id="ARBA00022917"/>
    </source>
</evidence>
<evidence type="ECO:0000259" key="4">
    <source>
        <dbReference type="Pfam" id="PF00707"/>
    </source>
</evidence>
<sequence length="171" mass="19621">MHSLHRSSQVRVLDEKRELVGVFSTADALDQVFSQNLDLILTVPNASPPVCRMMEVGKYHYEKQREERRARKLQREKSAEVKLLKFRPNTDKHDYDFKIRAAQKFLSRGDQVRIQMQFKSEESIRFLDGEGLCQKILDDLADLGRIVSPLKLSNRVMSATLASKKVAASSD</sequence>